<dbReference type="RefSeq" id="WP_191813949.1">
    <property type="nucleotide sequence ID" value="NZ_JACSPV010000026.1"/>
</dbReference>
<organism evidence="2 3">
    <name type="scientific">Bacillus norwichensis</name>
    <dbReference type="NCBI Taxonomy" id="2762217"/>
    <lineage>
        <taxon>Bacteria</taxon>
        <taxon>Bacillati</taxon>
        <taxon>Bacillota</taxon>
        <taxon>Bacilli</taxon>
        <taxon>Bacillales</taxon>
        <taxon>Bacillaceae</taxon>
        <taxon>Bacillus</taxon>
    </lineage>
</organism>
<gene>
    <name evidence="2" type="ORF">H9631_14390</name>
</gene>
<dbReference type="EMBL" id="JACSPV010000026">
    <property type="protein sequence ID" value="MBD8006266.1"/>
    <property type="molecule type" value="Genomic_DNA"/>
</dbReference>
<evidence type="ECO:0000256" key="1">
    <source>
        <dbReference type="SAM" id="MobiDB-lite"/>
    </source>
</evidence>
<evidence type="ECO:0000313" key="3">
    <source>
        <dbReference type="Proteomes" id="UP000648182"/>
    </source>
</evidence>
<accession>A0ABR8VNX4</accession>
<keyword evidence="3" id="KW-1185">Reference proteome</keyword>
<name>A0ABR8VNX4_9BACI</name>
<reference evidence="2 3" key="1">
    <citation type="submission" date="2020-08" db="EMBL/GenBank/DDBJ databases">
        <title>A Genomic Blueprint of the Chicken Gut Microbiome.</title>
        <authorList>
            <person name="Gilroy R."/>
            <person name="Ravi A."/>
            <person name="Getino M."/>
            <person name="Pursley I."/>
            <person name="Horton D.L."/>
            <person name="Alikhan N.-F."/>
            <person name="Baker D."/>
            <person name="Gharbi K."/>
            <person name="Hall N."/>
            <person name="Watson M."/>
            <person name="Adriaenssens E.M."/>
            <person name="Foster-Nyarko E."/>
            <person name="Jarju S."/>
            <person name="Secka A."/>
            <person name="Antonio M."/>
            <person name="Oren A."/>
            <person name="Chaudhuri R."/>
            <person name="La Ragione R.M."/>
            <person name="Hildebrand F."/>
            <person name="Pallen M.J."/>
        </authorList>
    </citation>
    <scope>NUCLEOTIDE SEQUENCE [LARGE SCALE GENOMIC DNA]</scope>
    <source>
        <strain evidence="2 3">Sa1BUA2</strain>
    </source>
</reference>
<dbReference type="Proteomes" id="UP000648182">
    <property type="component" value="Unassembled WGS sequence"/>
</dbReference>
<feature type="region of interest" description="Disordered" evidence="1">
    <location>
        <begin position="1"/>
        <end position="31"/>
    </location>
</feature>
<evidence type="ECO:0008006" key="4">
    <source>
        <dbReference type="Google" id="ProtNLM"/>
    </source>
</evidence>
<evidence type="ECO:0000313" key="2">
    <source>
        <dbReference type="EMBL" id="MBD8006266.1"/>
    </source>
</evidence>
<comment type="caution">
    <text evidence="2">The sequence shown here is derived from an EMBL/GenBank/DDBJ whole genome shotgun (WGS) entry which is preliminary data.</text>
</comment>
<feature type="compositionally biased region" description="Acidic residues" evidence="1">
    <location>
        <begin position="1"/>
        <end position="22"/>
    </location>
</feature>
<proteinExistence type="predicted"/>
<sequence length="132" mass="15146">MAEENQELEQEQQELQQEETEVQNETFTNEDQLAEIQAQKAELDKLKKEMFQKDVQFTLKEKGLGKFASIVKVENEEELKEVVGTLSQIVTDIKVSTGYVPTEHKKQNEYDAFASKGDTKGMIATKLSKLFR</sequence>
<protein>
    <recommendedName>
        <fullName evidence="4">Scaffolding protein</fullName>
    </recommendedName>
</protein>